<dbReference type="KEGG" id="ccar:109083806"/>
<gene>
    <name evidence="3" type="primary">wu:fa19b12</name>
</gene>
<evidence type="ECO:0000313" key="3">
    <source>
        <dbReference type="RefSeq" id="XP_018954093.1"/>
    </source>
</evidence>
<evidence type="ECO:0000259" key="2">
    <source>
        <dbReference type="Pfam" id="PF15017"/>
    </source>
</evidence>
<protein>
    <submittedName>
        <fullName evidence="3">Uncharacterized protein wu:fa19b12</fullName>
    </submittedName>
</protein>
<dbReference type="InterPro" id="IPR033461">
    <property type="entry name" value="WRNPLPNID"/>
</dbReference>
<evidence type="ECO:0000256" key="1">
    <source>
        <dbReference type="SAM" id="MobiDB-lite"/>
    </source>
</evidence>
<feature type="domain" description="Putative WW-binding" evidence="2">
    <location>
        <begin position="138"/>
        <end position="157"/>
    </location>
</feature>
<dbReference type="Proteomes" id="UP001155660">
    <property type="component" value="Chromosome B5"/>
</dbReference>
<accession>A0A9Q9V9T2</accession>
<dbReference type="RefSeq" id="XP_018954093.1">
    <property type="nucleotide sequence ID" value="XM_019098548.2"/>
</dbReference>
<proteinExistence type="predicted"/>
<name>A0A9Q9V9T2_CYPCA</name>
<dbReference type="GeneID" id="109083806"/>
<dbReference type="AlphaFoldDB" id="A0A9Q9V9T2"/>
<dbReference type="OrthoDB" id="8960251at2759"/>
<organism evidence="3">
    <name type="scientific">Cyprinus carpio</name>
    <name type="common">Common carp</name>
    <dbReference type="NCBI Taxonomy" id="7962"/>
    <lineage>
        <taxon>Eukaryota</taxon>
        <taxon>Metazoa</taxon>
        <taxon>Chordata</taxon>
        <taxon>Craniata</taxon>
        <taxon>Vertebrata</taxon>
        <taxon>Euteleostomi</taxon>
        <taxon>Actinopterygii</taxon>
        <taxon>Neopterygii</taxon>
        <taxon>Teleostei</taxon>
        <taxon>Ostariophysi</taxon>
        <taxon>Cypriniformes</taxon>
        <taxon>Cyprinidae</taxon>
        <taxon>Cyprininae</taxon>
        <taxon>Cyprinus</taxon>
    </lineage>
</organism>
<feature type="region of interest" description="Disordered" evidence="1">
    <location>
        <begin position="91"/>
        <end position="131"/>
    </location>
</feature>
<sequence length="178" mass="19752">MTKRRAENILHPEITHKRCFRSLSDNDKPVGGVNVIQNVFPSSLLTLAGQRCRKRPSYLEDSLDADNLPRKVAANGINFVLAVRNTCKSRTLEDGAGRPGTRRSSRALQTQSNKQTDEGNSITTGDKVMHTDEDLSPFNSFQFWRVPLPELDLALLETEPSAGSHITSSTKDLEAMET</sequence>
<feature type="compositionally biased region" description="Polar residues" evidence="1">
    <location>
        <begin position="106"/>
        <end position="124"/>
    </location>
</feature>
<reference evidence="3" key="1">
    <citation type="submission" date="2025-08" db="UniProtKB">
        <authorList>
            <consortium name="RefSeq"/>
        </authorList>
    </citation>
    <scope>IDENTIFICATION</scope>
    <source>
        <tissue evidence="3">Muscle</tissue>
    </source>
</reference>
<dbReference type="Pfam" id="PF15017">
    <property type="entry name" value="WRNPLPNID"/>
    <property type="match status" value="1"/>
</dbReference>